<feature type="transmembrane region" description="Helical" evidence="1">
    <location>
        <begin position="50"/>
        <end position="72"/>
    </location>
</feature>
<name>A0A369AGP3_9GAMM</name>
<accession>A0A369AGP3</accession>
<keyword evidence="1" id="KW-0812">Transmembrane</keyword>
<feature type="transmembrane region" description="Helical" evidence="1">
    <location>
        <begin position="84"/>
        <end position="108"/>
    </location>
</feature>
<dbReference type="Proteomes" id="UP000253506">
    <property type="component" value="Unassembled WGS sequence"/>
</dbReference>
<protein>
    <submittedName>
        <fullName evidence="2">Uncharacterized protein</fullName>
    </submittedName>
</protein>
<reference evidence="2 3" key="1">
    <citation type="submission" date="2018-07" db="EMBL/GenBank/DDBJ databases">
        <title>Genomic Encyclopedia of Type Strains, Phase III (KMG-III): the genomes of soil and plant-associated and newly described type strains.</title>
        <authorList>
            <person name="Whitman W."/>
        </authorList>
    </citation>
    <scope>NUCLEOTIDE SEQUENCE [LARGE SCALE GENOMIC DNA]</scope>
    <source>
        <strain evidence="2 3">CECT 7731</strain>
    </source>
</reference>
<keyword evidence="1" id="KW-1133">Transmembrane helix</keyword>
<evidence type="ECO:0000313" key="2">
    <source>
        <dbReference type="EMBL" id="RCX07528.1"/>
    </source>
</evidence>
<proteinExistence type="predicted"/>
<dbReference type="AlphaFoldDB" id="A0A369AGP3"/>
<organism evidence="2 3">
    <name type="scientific">Marinomonas foliarum</name>
    <dbReference type="NCBI Taxonomy" id="491950"/>
    <lineage>
        <taxon>Bacteria</taxon>
        <taxon>Pseudomonadati</taxon>
        <taxon>Pseudomonadota</taxon>
        <taxon>Gammaproteobacteria</taxon>
        <taxon>Oceanospirillales</taxon>
        <taxon>Oceanospirillaceae</taxon>
        <taxon>Marinomonas</taxon>
    </lineage>
</organism>
<gene>
    <name evidence="2" type="ORF">DFP77_105140</name>
</gene>
<evidence type="ECO:0000256" key="1">
    <source>
        <dbReference type="SAM" id="Phobius"/>
    </source>
</evidence>
<evidence type="ECO:0000313" key="3">
    <source>
        <dbReference type="Proteomes" id="UP000253506"/>
    </source>
</evidence>
<feature type="transmembrane region" description="Helical" evidence="1">
    <location>
        <begin position="12"/>
        <end position="30"/>
    </location>
</feature>
<sequence>MKGADVYKVNKKAVMLVFILQVILGGVWYVSAPSSFLDRFAWDMESSQLAIGLILAFVISSLVYLSFTVWLLSRVKGFSGGGRFFLVIGLWLFGVLPNTAFLCIYLELGLSDTLYLLSYGAANSAIAAIILPLWRASRSIFKD</sequence>
<dbReference type="EMBL" id="QPJQ01000005">
    <property type="protein sequence ID" value="RCX07528.1"/>
    <property type="molecule type" value="Genomic_DNA"/>
</dbReference>
<comment type="caution">
    <text evidence="2">The sequence shown here is derived from an EMBL/GenBank/DDBJ whole genome shotgun (WGS) entry which is preliminary data.</text>
</comment>
<keyword evidence="1" id="KW-0472">Membrane</keyword>
<feature type="transmembrane region" description="Helical" evidence="1">
    <location>
        <begin position="114"/>
        <end position="134"/>
    </location>
</feature>